<protein>
    <submittedName>
        <fullName evidence="2">Glycosyltransferase</fullName>
    </submittedName>
</protein>
<proteinExistence type="predicted"/>
<dbReference type="OrthoDB" id="305760at2"/>
<feature type="domain" description="Glycosyltransferase 2-like" evidence="1">
    <location>
        <begin position="9"/>
        <end position="120"/>
    </location>
</feature>
<dbReference type="AlphaFoldDB" id="A0A1W1IA96"/>
<dbReference type="InterPro" id="IPR029044">
    <property type="entry name" value="Nucleotide-diphossugar_trans"/>
</dbReference>
<dbReference type="STRING" id="1325564.NSJP_3811"/>
<organism evidence="2 3">
    <name type="scientific">Nitrospira japonica</name>
    <dbReference type="NCBI Taxonomy" id="1325564"/>
    <lineage>
        <taxon>Bacteria</taxon>
        <taxon>Pseudomonadati</taxon>
        <taxon>Nitrospirota</taxon>
        <taxon>Nitrospiria</taxon>
        <taxon>Nitrospirales</taxon>
        <taxon>Nitrospiraceae</taxon>
        <taxon>Nitrospira</taxon>
    </lineage>
</organism>
<dbReference type="PANTHER" id="PTHR43685:SF2">
    <property type="entry name" value="GLYCOSYLTRANSFERASE 2-LIKE DOMAIN-CONTAINING PROTEIN"/>
    <property type="match status" value="1"/>
</dbReference>
<dbReference type="EMBL" id="LT828648">
    <property type="protein sequence ID" value="SLM49978.1"/>
    <property type="molecule type" value="Genomic_DNA"/>
</dbReference>
<dbReference type="PANTHER" id="PTHR43685">
    <property type="entry name" value="GLYCOSYLTRANSFERASE"/>
    <property type="match status" value="1"/>
</dbReference>
<dbReference type="KEGG" id="nja:NSJP_3811"/>
<evidence type="ECO:0000259" key="1">
    <source>
        <dbReference type="Pfam" id="PF00535"/>
    </source>
</evidence>
<evidence type="ECO:0000313" key="3">
    <source>
        <dbReference type="Proteomes" id="UP000192042"/>
    </source>
</evidence>
<accession>A0A1W1IA96</accession>
<dbReference type="Pfam" id="PF00535">
    <property type="entry name" value="Glycos_transf_2"/>
    <property type="match status" value="1"/>
</dbReference>
<evidence type="ECO:0000313" key="2">
    <source>
        <dbReference type="EMBL" id="SLM49978.1"/>
    </source>
</evidence>
<dbReference type="GO" id="GO:0016740">
    <property type="term" value="F:transferase activity"/>
    <property type="evidence" value="ECO:0007669"/>
    <property type="project" value="UniProtKB-KW"/>
</dbReference>
<dbReference type="InterPro" id="IPR001173">
    <property type="entry name" value="Glyco_trans_2-like"/>
</dbReference>
<dbReference type="Proteomes" id="UP000192042">
    <property type="component" value="Chromosome I"/>
</dbReference>
<gene>
    <name evidence="2" type="ORF">NSJP_3811</name>
</gene>
<dbReference type="SUPFAM" id="SSF53448">
    <property type="entry name" value="Nucleotide-diphospho-sugar transferases"/>
    <property type="match status" value="1"/>
</dbReference>
<dbReference type="Gene3D" id="3.90.550.10">
    <property type="entry name" value="Spore Coat Polysaccharide Biosynthesis Protein SpsA, Chain A"/>
    <property type="match status" value="1"/>
</dbReference>
<dbReference type="RefSeq" id="WP_080888146.1">
    <property type="nucleotide sequence ID" value="NZ_LT828648.1"/>
</dbReference>
<sequence>MIGKSPCVTVGMPVYNGEHYLRQSLDSLLSQTVDDFEIVISDNASTDRTKEICSEYAEQDQRIRYFRNSTNLGAARNYNRLIALAAGPYFRWAPADDVFAPTSLERCIEVLNAHPDVVLCYPKTILIDGDGNQLEPYEDKLDLRSQDPAVRYRQALQIGRANAIYGLMRTDVLRMIAPLGSYPGADVDLLIELCLYGRYFEISEPLYFRRMHAGAYSSLTTLKDRQMFFDPTTCGKLHLSHWKRLCVRLAAVWRAPVGLRARLTISYKLVRGAVTSRKEFVNEVVQILRTKGPKRWLEDQSG</sequence>
<keyword evidence="3" id="KW-1185">Reference proteome</keyword>
<keyword evidence="2" id="KW-0808">Transferase</keyword>
<reference evidence="2 3" key="1">
    <citation type="submission" date="2017-03" db="EMBL/GenBank/DDBJ databases">
        <authorList>
            <person name="Afonso C.L."/>
            <person name="Miller P.J."/>
            <person name="Scott M.A."/>
            <person name="Spackman E."/>
            <person name="Goraichik I."/>
            <person name="Dimitrov K.M."/>
            <person name="Suarez D.L."/>
            <person name="Swayne D.E."/>
        </authorList>
    </citation>
    <scope>NUCLEOTIDE SEQUENCE [LARGE SCALE GENOMIC DNA]</scope>
    <source>
        <strain evidence="2">Genome sequencing of Nitrospira japonica strain NJ11</strain>
    </source>
</reference>
<dbReference type="InterPro" id="IPR050834">
    <property type="entry name" value="Glycosyltransf_2"/>
</dbReference>
<name>A0A1W1IA96_9BACT</name>